<evidence type="ECO:0000256" key="5">
    <source>
        <dbReference type="ARBA" id="ARBA00023015"/>
    </source>
</evidence>
<dbReference type="Gene3D" id="6.10.250.690">
    <property type="match status" value="1"/>
</dbReference>
<evidence type="ECO:0000256" key="9">
    <source>
        <dbReference type="ARBA" id="ARBA00023163"/>
    </source>
</evidence>
<evidence type="ECO:0000256" key="3">
    <source>
        <dbReference type="ARBA" id="ARBA00022553"/>
    </source>
</evidence>
<dbReference type="PANTHER" id="PTHR48111">
    <property type="entry name" value="REGULATOR OF RPOS"/>
    <property type="match status" value="1"/>
</dbReference>
<keyword evidence="6" id="KW-0843">Virulence</keyword>
<reference evidence="16 17" key="1">
    <citation type="submission" date="2020-09" db="EMBL/GenBank/DDBJ databases">
        <title>Paenibacillus sp. strain PR3 16S rRNA gene Genome sequencing and assembly.</title>
        <authorList>
            <person name="Kim J."/>
        </authorList>
    </citation>
    <scope>NUCLEOTIDE SEQUENCE [LARGE SCALE GENOMIC DNA]</scope>
    <source>
        <strain evidence="16 17">PR3</strain>
    </source>
</reference>
<feature type="modified residue" description="4-aspartylphosphate" evidence="12">
    <location>
        <position position="52"/>
    </location>
</feature>
<accession>A0ABR8MZA9</accession>
<dbReference type="Proteomes" id="UP000609346">
    <property type="component" value="Unassembled WGS sequence"/>
</dbReference>
<dbReference type="InterPro" id="IPR036388">
    <property type="entry name" value="WH-like_DNA-bd_sf"/>
</dbReference>
<dbReference type="PROSITE" id="PS50110">
    <property type="entry name" value="RESPONSE_REGULATORY"/>
    <property type="match status" value="1"/>
</dbReference>
<organism evidence="16 17">
    <name type="scientific">Paenibacillus terricola</name>
    <dbReference type="NCBI Taxonomy" id="2763503"/>
    <lineage>
        <taxon>Bacteria</taxon>
        <taxon>Bacillati</taxon>
        <taxon>Bacillota</taxon>
        <taxon>Bacilli</taxon>
        <taxon>Bacillales</taxon>
        <taxon>Paenibacillaceae</taxon>
        <taxon>Paenibacillus</taxon>
    </lineage>
</organism>
<evidence type="ECO:0000313" key="17">
    <source>
        <dbReference type="Proteomes" id="UP000609346"/>
    </source>
</evidence>
<name>A0ABR8MZA9_9BACL</name>
<dbReference type="Pfam" id="PF00486">
    <property type="entry name" value="Trans_reg_C"/>
    <property type="match status" value="1"/>
</dbReference>
<dbReference type="PANTHER" id="PTHR48111:SF49">
    <property type="entry name" value="HEME RESPONSE REGULATOR HSSR"/>
    <property type="match status" value="1"/>
</dbReference>
<comment type="subcellular location">
    <subcellularLocation>
        <location evidence="1">Cytoplasm</location>
    </subcellularLocation>
</comment>
<evidence type="ECO:0000256" key="6">
    <source>
        <dbReference type="ARBA" id="ARBA00023026"/>
    </source>
</evidence>
<evidence type="ECO:0000313" key="16">
    <source>
        <dbReference type="EMBL" id="MBD3920641.1"/>
    </source>
</evidence>
<dbReference type="RefSeq" id="WP_191204923.1">
    <property type="nucleotide sequence ID" value="NZ_JACXZA010000004.1"/>
</dbReference>
<sequence length="227" mass="25788">MVNLLVVDDDASIRKLVGHFMSEAGYTVEEAENGLDALRKLESFKADLVILDLMMPEMDGWKLCKELREFYPDMPLLMLTAMGETTQKIKGFDLGTDDYVVKPFIPEELVARVKALLKRYRIAASSTVQIGMVTLNRRTFETTMKDANISLPPKEFELLFKLASYPGQTLLREQLIEAIWGVDFDGNERTLDVHVNRLRERFPEAEAGFRIATVRGLGYRMEAGTES</sequence>
<dbReference type="InterPro" id="IPR001867">
    <property type="entry name" value="OmpR/PhoB-type_DNA-bd"/>
</dbReference>
<feature type="DNA-binding region" description="OmpR/PhoB-type" evidence="13">
    <location>
        <begin position="125"/>
        <end position="223"/>
    </location>
</feature>
<evidence type="ECO:0000259" key="15">
    <source>
        <dbReference type="PROSITE" id="PS51755"/>
    </source>
</evidence>
<evidence type="ECO:0000256" key="12">
    <source>
        <dbReference type="PROSITE-ProRule" id="PRU00169"/>
    </source>
</evidence>
<evidence type="ECO:0000256" key="4">
    <source>
        <dbReference type="ARBA" id="ARBA00023012"/>
    </source>
</evidence>
<dbReference type="InterPro" id="IPR001789">
    <property type="entry name" value="Sig_transdc_resp-reg_receiver"/>
</dbReference>
<evidence type="ECO:0000259" key="14">
    <source>
        <dbReference type="PROSITE" id="PS50110"/>
    </source>
</evidence>
<keyword evidence="2" id="KW-0963">Cytoplasm</keyword>
<dbReference type="SUPFAM" id="SSF52172">
    <property type="entry name" value="CheY-like"/>
    <property type="match status" value="1"/>
</dbReference>
<dbReference type="SUPFAM" id="SSF46894">
    <property type="entry name" value="C-terminal effector domain of the bipartite response regulators"/>
    <property type="match status" value="1"/>
</dbReference>
<evidence type="ECO:0000256" key="7">
    <source>
        <dbReference type="ARBA" id="ARBA00023125"/>
    </source>
</evidence>
<dbReference type="SMART" id="SM00448">
    <property type="entry name" value="REC"/>
    <property type="match status" value="1"/>
</dbReference>
<evidence type="ECO:0000256" key="2">
    <source>
        <dbReference type="ARBA" id="ARBA00022490"/>
    </source>
</evidence>
<evidence type="ECO:0000256" key="10">
    <source>
        <dbReference type="ARBA" id="ARBA00037471"/>
    </source>
</evidence>
<dbReference type="CDD" id="cd17574">
    <property type="entry name" value="REC_OmpR"/>
    <property type="match status" value="1"/>
</dbReference>
<keyword evidence="7 13" id="KW-0238">DNA-binding</keyword>
<evidence type="ECO:0000256" key="1">
    <source>
        <dbReference type="ARBA" id="ARBA00004496"/>
    </source>
</evidence>
<dbReference type="CDD" id="cd00383">
    <property type="entry name" value="trans_reg_C"/>
    <property type="match status" value="1"/>
</dbReference>
<feature type="domain" description="Response regulatory" evidence="14">
    <location>
        <begin position="3"/>
        <end position="117"/>
    </location>
</feature>
<keyword evidence="5" id="KW-0805">Transcription regulation</keyword>
<keyword evidence="3 12" id="KW-0597">Phosphoprotein</keyword>
<dbReference type="SMART" id="SM00862">
    <property type="entry name" value="Trans_reg_C"/>
    <property type="match status" value="1"/>
</dbReference>
<keyword evidence="9" id="KW-0804">Transcription</keyword>
<evidence type="ECO:0000256" key="11">
    <source>
        <dbReference type="ARBA" id="ARBA00039976"/>
    </source>
</evidence>
<dbReference type="InterPro" id="IPR011006">
    <property type="entry name" value="CheY-like_superfamily"/>
</dbReference>
<comment type="caution">
    <text evidence="16">The sequence shown here is derived from an EMBL/GenBank/DDBJ whole genome shotgun (WGS) entry which is preliminary data.</text>
</comment>
<proteinExistence type="predicted"/>
<keyword evidence="8" id="KW-0010">Activator</keyword>
<evidence type="ECO:0000256" key="8">
    <source>
        <dbReference type="ARBA" id="ARBA00023159"/>
    </source>
</evidence>
<dbReference type="PROSITE" id="PS51755">
    <property type="entry name" value="OMPR_PHOB"/>
    <property type="match status" value="1"/>
</dbReference>
<gene>
    <name evidence="16" type="ORF">H8B09_17890</name>
</gene>
<dbReference type="Gene3D" id="3.40.50.2300">
    <property type="match status" value="1"/>
</dbReference>
<dbReference type="EMBL" id="JACXZA010000004">
    <property type="protein sequence ID" value="MBD3920641.1"/>
    <property type="molecule type" value="Genomic_DNA"/>
</dbReference>
<comment type="function">
    <text evidence="10">Member of the two-component regulatory system HssS/HssR involved in intracellular heme homeostasis and tempering of staphylococcal virulence. Phosphorylated HssR binds to a direct repeat sequence within hrtAB promoter and activates the expression of hrtAB, an efflux pump, in response to extracellular heme, hemin, hemoglobin or blood.</text>
</comment>
<protein>
    <recommendedName>
        <fullName evidence="11">Heme response regulator HssR</fullName>
    </recommendedName>
</protein>
<feature type="domain" description="OmpR/PhoB-type" evidence="15">
    <location>
        <begin position="125"/>
        <end position="223"/>
    </location>
</feature>
<dbReference type="Pfam" id="PF00072">
    <property type="entry name" value="Response_reg"/>
    <property type="match status" value="1"/>
</dbReference>
<dbReference type="Gene3D" id="1.10.10.10">
    <property type="entry name" value="Winged helix-like DNA-binding domain superfamily/Winged helix DNA-binding domain"/>
    <property type="match status" value="1"/>
</dbReference>
<keyword evidence="4" id="KW-0902">Two-component regulatory system</keyword>
<keyword evidence="17" id="KW-1185">Reference proteome</keyword>
<dbReference type="InterPro" id="IPR016032">
    <property type="entry name" value="Sig_transdc_resp-reg_C-effctor"/>
</dbReference>
<evidence type="ECO:0000256" key="13">
    <source>
        <dbReference type="PROSITE-ProRule" id="PRU01091"/>
    </source>
</evidence>
<dbReference type="InterPro" id="IPR039420">
    <property type="entry name" value="WalR-like"/>
</dbReference>